<evidence type="ECO:0000313" key="2">
    <source>
        <dbReference type="Proteomes" id="UP001206312"/>
    </source>
</evidence>
<keyword evidence="2" id="KW-1185">Reference proteome</keyword>
<dbReference type="Proteomes" id="UP001206312">
    <property type="component" value="Unassembled WGS sequence"/>
</dbReference>
<dbReference type="RefSeq" id="WP_252740074.1">
    <property type="nucleotide sequence ID" value="NZ_JAMXIB010000001.1"/>
</dbReference>
<protein>
    <submittedName>
        <fullName evidence="1">Uncharacterized protein</fullName>
    </submittedName>
</protein>
<evidence type="ECO:0000313" key="1">
    <source>
        <dbReference type="EMBL" id="MCO5723706.1"/>
    </source>
</evidence>
<organism evidence="1 2">
    <name type="scientific">Robiginitalea marina</name>
    <dbReference type="NCBI Taxonomy" id="2954105"/>
    <lineage>
        <taxon>Bacteria</taxon>
        <taxon>Pseudomonadati</taxon>
        <taxon>Bacteroidota</taxon>
        <taxon>Flavobacteriia</taxon>
        <taxon>Flavobacteriales</taxon>
        <taxon>Flavobacteriaceae</taxon>
        <taxon>Robiginitalea</taxon>
    </lineage>
</organism>
<gene>
    <name evidence="1" type="ORF">NG653_02480</name>
</gene>
<comment type="caution">
    <text evidence="1">The sequence shown here is derived from an EMBL/GenBank/DDBJ whole genome shotgun (WGS) entry which is preliminary data.</text>
</comment>
<reference evidence="1 2" key="1">
    <citation type="submission" date="2022-06" db="EMBL/GenBank/DDBJ databases">
        <authorList>
            <person name="Xuan X."/>
        </authorList>
    </citation>
    <scope>NUCLEOTIDE SEQUENCE [LARGE SCALE GENOMIC DNA]</scope>
    <source>
        <strain evidence="1 2">2V75</strain>
    </source>
</reference>
<accession>A0ABT1AUJ0</accession>
<proteinExistence type="predicted"/>
<name>A0ABT1AUJ0_9FLAO</name>
<dbReference type="EMBL" id="JAMXIB010000001">
    <property type="protein sequence ID" value="MCO5723706.1"/>
    <property type="molecule type" value="Genomic_DNA"/>
</dbReference>
<sequence length="212" mass="24028">MRDSLMFPRLLAPGIRTPLHLHGLDEFTRSLERLFYARARVECTAISKSSASFTISLECPLSIREVLDAYGNGCWGHQRIEGGNGAECRNLGSLHRELEQRSGLKLVMEELSLQCADTLLVLQKIRAEGVQKDFYPLLHLLGLQDARVWDRAEGRPVEIYAPVRLANRKNTPGLSDDPIRYWAIYCEKKEEPLIFDSCLMREVEGDLSLNLG</sequence>